<comment type="similarity">
    <text evidence="3">Belongs to the SRP68 family.</text>
</comment>
<evidence type="ECO:0000256" key="3">
    <source>
        <dbReference type="ARBA" id="ARBA00009352"/>
    </source>
</evidence>
<feature type="compositionally biased region" description="Basic and acidic residues" evidence="10">
    <location>
        <begin position="487"/>
        <end position="503"/>
    </location>
</feature>
<dbReference type="Proteomes" id="UP001281761">
    <property type="component" value="Unassembled WGS sequence"/>
</dbReference>
<sequence>MTDPVPQSDTHPEVEITRKYHLRIFETAHLSQDRCGIRNLKNFQSYWKACSTRLHSLRKHTKLTQGKGKFQKKVVKPELVRDSKYLEIEMVLAERAWAAGMQISKDNSDGDAKKTTHAVNRFKKAASHSFDLWNLCKVCSDKETIVESEAYHSWMDGELCIRQFQWQAALVSMLKTRAYLLAYSDIGNISQRNHVTQMLEDIAPRLMTCYRNLAHLANVPFSELNKAQATIDDYRKYLTQEERDEIDTFATQVEEVANERRTKEKDRVFEVKYGGYAVTVRTDALKRSFMNAQTSLEAANSLLRSQQSSEESKISLEDLIKSFDEVIQEFHRATLGLHKLYSRVHQPAQLEELDRIRNYIQLQTTRCNLMKYTLLSEAYTTQLLSKDPSVALPLLFPEVTKDLSKQKIKLTFNRQVKIKASDAPKSAKPAPKQQAGKKKGKGQPEPAKPIVEAVHVEYQTIHRDIRLMDAVRMYGLASQFSMRLKASEEKEKELSKPGTEKSKQKTAPAQTQLELLQALPLVQFESDVPLFHYLLGVYYRAMRLYILARMHLTHQAPPQLKEAKKADVPKATMYVRAVTLLSRCEELLAGITPQLKSVKTPIFSSTIASFADAVHSVILNSRAQQEYAQSSVLLNEAELGVLQAITSTTQKQNAQAQPADEGAKRRKKAAKGQRVSDLVETIPLDAVPLSVYPQLSTHHLNRLTPVSVPAGPTTLQTFSLTSGGDPELSVAPRPFPNVAPSKPIIFDLALTNTEFPDITKKKKKVLGIF</sequence>
<protein>
    <recommendedName>
        <fullName evidence="9">Signal recognition particle subunit SRP68</fullName>
    </recommendedName>
</protein>
<evidence type="ECO:0000256" key="10">
    <source>
        <dbReference type="SAM" id="MobiDB-lite"/>
    </source>
</evidence>
<keyword evidence="5" id="KW-0694">RNA-binding</keyword>
<dbReference type="PANTHER" id="PTHR12860">
    <property type="entry name" value="SIGNAL RECOGNITION PARTICLE 68 KDA PROTEIN"/>
    <property type="match status" value="1"/>
</dbReference>
<accession>A0ABQ9YC53</accession>
<organism evidence="11 12">
    <name type="scientific">Blattamonas nauphoetae</name>
    <dbReference type="NCBI Taxonomy" id="2049346"/>
    <lineage>
        <taxon>Eukaryota</taxon>
        <taxon>Metamonada</taxon>
        <taxon>Preaxostyla</taxon>
        <taxon>Oxymonadida</taxon>
        <taxon>Blattamonas</taxon>
    </lineage>
</organism>
<keyword evidence="4" id="KW-0963">Cytoplasm</keyword>
<dbReference type="Gene3D" id="1.10.3450.40">
    <property type="entry name" value="Signal recognition particle, SRP68 subunit, RNA-binding domain"/>
    <property type="match status" value="1"/>
</dbReference>
<evidence type="ECO:0000256" key="7">
    <source>
        <dbReference type="ARBA" id="ARBA00023242"/>
    </source>
</evidence>
<dbReference type="InterPro" id="IPR026258">
    <property type="entry name" value="SRP68"/>
</dbReference>
<dbReference type="PANTHER" id="PTHR12860:SF0">
    <property type="entry name" value="SIGNAL RECOGNITION PARTICLE SUBUNIT SRP68"/>
    <property type="match status" value="1"/>
</dbReference>
<feature type="compositionally biased region" description="Low complexity" evidence="10">
    <location>
        <begin position="421"/>
        <end position="434"/>
    </location>
</feature>
<reference evidence="11 12" key="1">
    <citation type="journal article" date="2022" name="bioRxiv">
        <title>Genomics of Preaxostyla Flagellates Illuminates Evolutionary Transitions and the Path Towards Mitochondrial Loss.</title>
        <authorList>
            <person name="Novak L.V.F."/>
            <person name="Treitli S.C."/>
            <person name="Pyrih J."/>
            <person name="Halakuc P."/>
            <person name="Pipaliya S.V."/>
            <person name="Vacek V."/>
            <person name="Brzon O."/>
            <person name="Soukal P."/>
            <person name="Eme L."/>
            <person name="Dacks J.B."/>
            <person name="Karnkowska A."/>
            <person name="Elias M."/>
            <person name="Hampl V."/>
        </authorList>
    </citation>
    <scope>NUCLEOTIDE SEQUENCE [LARGE SCALE GENOMIC DNA]</scope>
    <source>
        <strain evidence="11">NAU3</strain>
        <tissue evidence="11">Gut</tissue>
    </source>
</reference>
<comment type="subcellular location">
    <subcellularLocation>
        <location evidence="1">Cytoplasm</location>
    </subcellularLocation>
    <subcellularLocation>
        <location evidence="2">Nucleus</location>
        <location evidence="2">Nucleolus</location>
    </subcellularLocation>
</comment>
<evidence type="ECO:0000313" key="11">
    <source>
        <dbReference type="EMBL" id="KAK2961327.1"/>
    </source>
</evidence>
<keyword evidence="8" id="KW-0687">Ribonucleoprotein</keyword>
<proteinExistence type="inferred from homology"/>
<keyword evidence="12" id="KW-1185">Reference proteome</keyword>
<feature type="region of interest" description="Disordered" evidence="10">
    <location>
        <begin position="649"/>
        <end position="674"/>
    </location>
</feature>
<evidence type="ECO:0000256" key="9">
    <source>
        <dbReference type="ARBA" id="ARBA00029498"/>
    </source>
</evidence>
<dbReference type="InterPro" id="IPR038253">
    <property type="entry name" value="SRP68_N_sf"/>
</dbReference>
<evidence type="ECO:0000256" key="6">
    <source>
        <dbReference type="ARBA" id="ARBA00023135"/>
    </source>
</evidence>
<evidence type="ECO:0000256" key="2">
    <source>
        <dbReference type="ARBA" id="ARBA00004604"/>
    </source>
</evidence>
<evidence type="ECO:0000256" key="1">
    <source>
        <dbReference type="ARBA" id="ARBA00004496"/>
    </source>
</evidence>
<evidence type="ECO:0000256" key="8">
    <source>
        <dbReference type="ARBA" id="ARBA00023274"/>
    </source>
</evidence>
<comment type="caution">
    <text evidence="11">The sequence shown here is derived from an EMBL/GenBank/DDBJ whole genome shotgun (WGS) entry which is preliminary data.</text>
</comment>
<keyword evidence="7" id="KW-0539">Nucleus</keyword>
<feature type="region of interest" description="Disordered" evidence="10">
    <location>
        <begin position="487"/>
        <end position="507"/>
    </location>
</feature>
<evidence type="ECO:0000256" key="5">
    <source>
        <dbReference type="ARBA" id="ARBA00022884"/>
    </source>
</evidence>
<name>A0ABQ9YC53_9EUKA</name>
<dbReference type="Pfam" id="PF16969">
    <property type="entry name" value="SRP68"/>
    <property type="match status" value="1"/>
</dbReference>
<feature type="region of interest" description="Disordered" evidence="10">
    <location>
        <begin position="419"/>
        <end position="448"/>
    </location>
</feature>
<dbReference type="EMBL" id="JARBJD010000017">
    <property type="protein sequence ID" value="KAK2961327.1"/>
    <property type="molecule type" value="Genomic_DNA"/>
</dbReference>
<keyword evidence="6" id="KW-0733">Signal recognition particle</keyword>
<gene>
    <name evidence="11" type="ORF">BLNAU_3773</name>
</gene>
<evidence type="ECO:0000256" key="4">
    <source>
        <dbReference type="ARBA" id="ARBA00022490"/>
    </source>
</evidence>
<evidence type="ECO:0000313" key="12">
    <source>
        <dbReference type="Proteomes" id="UP001281761"/>
    </source>
</evidence>